<dbReference type="InterPro" id="IPR038765">
    <property type="entry name" value="Papain-like_cys_pep_sf"/>
</dbReference>
<dbReference type="Gene3D" id="3.10.620.30">
    <property type="match status" value="1"/>
</dbReference>
<dbReference type="SUPFAM" id="SSF54001">
    <property type="entry name" value="Cysteine proteinases"/>
    <property type="match status" value="1"/>
</dbReference>
<evidence type="ECO:0000313" key="3">
    <source>
        <dbReference type="EMBL" id="KAH8705297.1"/>
    </source>
</evidence>
<name>A0AAD4Q6F8_9EURO</name>
<sequence length="685" mass="74165">MAEEESRPQTIQERIAALNQSHVGRTPGAAPARPPVPRSKSVNNPPHEVNGSVVGNKPAPIRQNGLLPPPVPAVAAQSTAKTNGSKPPPLPVRRNSNQPAPALPPRRPSGLSDRRQSSESVASNTSYSTTSTAGTANTTESRSRALAPSWGATELPPLPVRDKSTTKVPQLPQRPKLSAVPETSKVTGIVKASIRPPPSLPSRNPSSESTNGNALPRLPTRPSVSGERRSISSERDTREEEPSRPASRRIPPIPSADALNKIKQSSFSTLSKHVEVDEPASNTPPPIPLASRPDLSAIQATKPKFNGNQHSLPTPAVTTVCMICRDFSGPDNHAAQFPRQSLPTTDLAWLATQLTAPFQSLTDKARAIFTWLHHNVKYDVDAFFNNRVQPSTPAKTLATGLAVCEGYAGLFCTLAIHAGLEALVVSGHGKGFGHSQLAPGEPLPPFKSTHAWNVVKIDGGKWKLIDPCWGAGAVAGKGQPYIQKFNSSHFTKSNDEFGLSHYPSDKDKFYTDDGRPGMSWEAYVLQDHNKPFGLEQPTVFTTAYEEGISDRSFLPACKAISIRQPGPMRFQFSLKCEHWTLTHHSKKTAPYLYLLHIHGVDGRQDQKIPLTYVRGTGPNGGGDVWYVDISDPMTLGAPGQKLAIAFITSLGERNDCRGLSAQEYQSKEGRTGMAWNYIAQWELLA</sequence>
<organism evidence="3 4">
    <name type="scientific">Talaromyces proteolyticus</name>
    <dbReference type="NCBI Taxonomy" id="1131652"/>
    <lineage>
        <taxon>Eukaryota</taxon>
        <taxon>Fungi</taxon>
        <taxon>Dikarya</taxon>
        <taxon>Ascomycota</taxon>
        <taxon>Pezizomycotina</taxon>
        <taxon>Eurotiomycetes</taxon>
        <taxon>Eurotiomycetidae</taxon>
        <taxon>Eurotiales</taxon>
        <taxon>Trichocomaceae</taxon>
        <taxon>Talaromyces</taxon>
        <taxon>Talaromyces sect. Bacilispori</taxon>
    </lineage>
</organism>
<dbReference type="SMART" id="SM00460">
    <property type="entry name" value="TGc"/>
    <property type="match status" value="1"/>
</dbReference>
<dbReference type="AlphaFoldDB" id="A0AAD4Q6F8"/>
<gene>
    <name evidence="3" type="ORF">BGW36DRAFT_11529</name>
</gene>
<protein>
    <recommendedName>
        <fullName evidence="2">Transglutaminase-like domain-containing protein</fullName>
    </recommendedName>
</protein>
<dbReference type="Proteomes" id="UP001201262">
    <property type="component" value="Unassembled WGS sequence"/>
</dbReference>
<dbReference type="PANTHER" id="PTHR46333:SF5">
    <property type="entry name" value="TRANSGLUTAMINASE-LIKE DOMAIN-CONTAINING PROTEIN"/>
    <property type="match status" value="1"/>
</dbReference>
<dbReference type="GO" id="GO:0005737">
    <property type="term" value="C:cytoplasm"/>
    <property type="evidence" value="ECO:0007669"/>
    <property type="project" value="TreeGrafter"/>
</dbReference>
<feature type="region of interest" description="Disordered" evidence="1">
    <location>
        <begin position="1"/>
        <end position="259"/>
    </location>
</feature>
<dbReference type="InterPro" id="IPR002931">
    <property type="entry name" value="Transglutaminase-like"/>
</dbReference>
<comment type="caution">
    <text evidence="3">The sequence shown here is derived from an EMBL/GenBank/DDBJ whole genome shotgun (WGS) entry which is preliminary data.</text>
</comment>
<proteinExistence type="predicted"/>
<evidence type="ECO:0000259" key="2">
    <source>
        <dbReference type="SMART" id="SM00460"/>
    </source>
</evidence>
<dbReference type="InterPro" id="IPR052557">
    <property type="entry name" value="CAP/Cytokinesis_protein"/>
</dbReference>
<evidence type="ECO:0000313" key="4">
    <source>
        <dbReference type="Proteomes" id="UP001201262"/>
    </source>
</evidence>
<dbReference type="EMBL" id="JAJTJA010000001">
    <property type="protein sequence ID" value="KAH8705297.1"/>
    <property type="molecule type" value="Genomic_DNA"/>
</dbReference>
<evidence type="ECO:0000256" key="1">
    <source>
        <dbReference type="SAM" id="MobiDB-lite"/>
    </source>
</evidence>
<dbReference type="Pfam" id="PF01841">
    <property type="entry name" value="Transglut_core"/>
    <property type="match status" value="1"/>
</dbReference>
<dbReference type="PANTHER" id="PTHR46333">
    <property type="entry name" value="CYTOKINESIS PROTEIN 3"/>
    <property type="match status" value="1"/>
</dbReference>
<dbReference type="RefSeq" id="XP_046077918.1">
    <property type="nucleotide sequence ID" value="XM_046209255.1"/>
</dbReference>
<accession>A0AAD4Q6F8</accession>
<reference evidence="3" key="1">
    <citation type="submission" date="2021-12" db="EMBL/GenBank/DDBJ databases">
        <title>Convergent genome expansion in fungi linked to evolution of root-endophyte symbiosis.</title>
        <authorList>
            <consortium name="DOE Joint Genome Institute"/>
            <person name="Ke Y.-H."/>
            <person name="Bonito G."/>
            <person name="Liao H.-L."/>
            <person name="Looney B."/>
            <person name="Rojas-Flechas A."/>
            <person name="Nash J."/>
            <person name="Hameed K."/>
            <person name="Schadt C."/>
            <person name="Martin F."/>
            <person name="Crous P.W."/>
            <person name="Miettinen O."/>
            <person name="Magnuson J.K."/>
            <person name="Labbe J."/>
            <person name="Jacobson D."/>
            <person name="Doktycz M.J."/>
            <person name="Veneault-Fourrey C."/>
            <person name="Kuo A."/>
            <person name="Mondo S."/>
            <person name="Calhoun S."/>
            <person name="Riley R."/>
            <person name="Ohm R."/>
            <person name="LaButti K."/>
            <person name="Andreopoulos B."/>
            <person name="Pangilinan J."/>
            <person name="Nolan M."/>
            <person name="Tritt A."/>
            <person name="Clum A."/>
            <person name="Lipzen A."/>
            <person name="Daum C."/>
            <person name="Barry K."/>
            <person name="Grigoriev I.V."/>
            <person name="Vilgalys R."/>
        </authorList>
    </citation>
    <scope>NUCLEOTIDE SEQUENCE</scope>
    <source>
        <strain evidence="3">PMI_201</strain>
    </source>
</reference>
<feature type="compositionally biased region" description="Basic and acidic residues" evidence="1">
    <location>
        <begin position="226"/>
        <end position="243"/>
    </location>
</feature>
<feature type="compositionally biased region" description="Low complexity" evidence="1">
    <location>
        <begin position="120"/>
        <end position="140"/>
    </location>
</feature>
<feature type="domain" description="Transglutaminase-like" evidence="2">
    <location>
        <begin position="396"/>
        <end position="469"/>
    </location>
</feature>
<feature type="compositionally biased region" description="Polar residues" evidence="1">
    <location>
        <begin position="8"/>
        <end position="22"/>
    </location>
</feature>
<dbReference type="GeneID" id="70239542"/>
<keyword evidence="4" id="KW-1185">Reference proteome</keyword>